<dbReference type="AlphaFoldDB" id="A0A8J8NXG6"/>
<gene>
    <name evidence="2" type="ORF">FGO68_gene9336</name>
</gene>
<feature type="region of interest" description="Disordered" evidence="1">
    <location>
        <begin position="90"/>
        <end position="142"/>
    </location>
</feature>
<sequence>MSRRVVNKRAYTGLKSLKTIRALLMSIQESSITEKVAVPSGENFSLLHQTKDLLRTCPLYFHRHRLRLRYLHRAGFATAAITVREARWGCPRRSQRSGGRRQPPLGKDGCHVPSRFASPHLPRQPHMPAPRRRCRSLSRPLT</sequence>
<evidence type="ECO:0000313" key="3">
    <source>
        <dbReference type="Proteomes" id="UP000785679"/>
    </source>
</evidence>
<proteinExistence type="predicted"/>
<accession>A0A8J8NXG6</accession>
<dbReference type="EMBL" id="RRYP01005289">
    <property type="protein sequence ID" value="TNV82170.1"/>
    <property type="molecule type" value="Genomic_DNA"/>
</dbReference>
<comment type="caution">
    <text evidence="2">The sequence shown here is derived from an EMBL/GenBank/DDBJ whole genome shotgun (WGS) entry which is preliminary data.</text>
</comment>
<reference evidence="2" key="1">
    <citation type="submission" date="2019-06" db="EMBL/GenBank/DDBJ databases">
        <authorList>
            <person name="Zheng W."/>
        </authorList>
    </citation>
    <scope>NUCLEOTIDE SEQUENCE</scope>
    <source>
        <strain evidence="2">QDHG01</strain>
    </source>
</reference>
<keyword evidence="3" id="KW-1185">Reference proteome</keyword>
<dbReference type="Proteomes" id="UP000785679">
    <property type="component" value="Unassembled WGS sequence"/>
</dbReference>
<evidence type="ECO:0000313" key="2">
    <source>
        <dbReference type="EMBL" id="TNV82170.1"/>
    </source>
</evidence>
<organism evidence="2 3">
    <name type="scientific">Halteria grandinella</name>
    <dbReference type="NCBI Taxonomy" id="5974"/>
    <lineage>
        <taxon>Eukaryota</taxon>
        <taxon>Sar</taxon>
        <taxon>Alveolata</taxon>
        <taxon>Ciliophora</taxon>
        <taxon>Intramacronucleata</taxon>
        <taxon>Spirotrichea</taxon>
        <taxon>Stichotrichia</taxon>
        <taxon>Sporadotrichida</taxon>
        <taxon>Halteriidae</taxon>
        <taxon>Halteria</taxon>
    </lineage>
</organism>
<evidence type="ECO:0000256" key="1">
    <source>
        <dbReference type="SAM" id="MobiDB-lite"/>
    </source>
</evidence>
<name>A0A8J8NXG6_HALGN</name>
<protein>
    <submittedName>
        <fullName evidence="2">Uncharacterized protein</fullName>
    </submittedName>
</protein>